<evidence type="ECO:0000313" key="2">
    <source>
        <dbReference type="Proteomes" id="UP000193224"/>
    </source>
</evidence>
<gene>
    <name evidence="1" type="ORF">ROA7745_04630</name>
</gene>
<reference evidence="1 2" key="1">
    <citation type="submission" date="2017-03" db="EMBL/GenBank/DDBJ databases">
        <authorList>
            <person name="Afonso C.L."/>
            <person name="Miller P.J."/>
            <person name="Scott M.A."/>
            <person name="Spackman E."/>
            <person name="Goraichik I."/>
            <person name="Dimitrov K.M."/>
            <person name="Suarez D.L."/>
            <person name="Swayne D.E."/>
        </authorList>
    </citation>
    <scope>NUCLEOTIDE SEQUENCE [LARGE SCALE GENOMIC DNA]</scope>
    <source>
        <strain evidence="1 2">CECT 7745</strain>
    </source>
</reference>
<dbReference type="AlphaFoldDB" id="A0A1X7BZ04"/>
<accession>A0A1X7BZ04</accession>
<keyword evidence="2" id="KW-1185">Reference proteome</keyword>
<organism evidence="1 2">
    <name type="scientific">Roseovarius aestuarii</name>
    <dbReference type="NCBI Taxonomy" id="475083"/>
    <lineage>
        <taxon>Bacteria</taxon>
        <taxon>Pseudomonadati</taxon>
        <taxon>Pseudomonadota</taxon>
        <taxon>Alphaproteobacteria</taxon>
        <taxon>Rhodobacterales</taxon>
        <taxon>Roseobacteraceae</taxon>
        <taxon>Roseovarius</taxon>
    </lineage>
</organism>
<dbReference type="RefSeq" id="WP_139836569.1">
    <property type="nucleotide sequence ID" value="NZ_FWXB01000051.1"/>
</dbReference>
<dbReference type="Proteomes" id="UP000193224">
    <property type="component" value="Unassembled WGS sequence"/>
</dbReference>
<dbReference type="EMBL" id="FWXB01000051">
    <property type="protein sequence ID" value="SMC14760.1"/>
    <property type="molecule type" value="Genomic_DNA"/>
</dbReference>
<sequence>MAVFSNTQIIEVDTTTNTLDYFRADYTTSYAYRDLFGHRELGIDDQIDQNDVHDYSNEDSQMEILIDQFMFL</sequence>
<name>A0A1X7BZ04_9RHOB</name>
<proteinExistence type="predicted"/>
<protein>
    <submittedName>
        <fullName evidence="1">Uncharacterized protein</fullName>
    </submittedName>
</protein>
<evidence type="ECO:0000313" key="1">
    <source>
        <dbReference type="EMBL" id="SMC14760.1"/>
    </source>
</evidence>